<proteinExistence type="predicted"/>
<keyword evidence="1" id="KW-0812">Transmembrane</keyword>
<name>X0VDB8_9ZZZZ</name>
<feature type="transmembrane region" description="Helical" evidence="1">
    <location>
        <begin position="29"/>
        <end position="48"/>
    </location>
</feature>
<keyword evidence="1" id="KW-1133">Transmembrane helix</keyword>
<accession>X0VDB8</accession>
<evidence type="ECO:0000313" key="2">
    <source>
        <dbReference type="EMBL" id="GAG09262.1"/>
    </source>
</evidence>
<dbReference type="AlphaFoldDB" id="X0VDB8"/>
<protein>
    <submittedName>
        <fullName evidence="2">Uncharacterized protein</fullName>
    </submittedName>
</protein>
<comment type="caution">
    <text evidence="2">The sequence shown here is derived from an EMBL/GenBank/DDBJ whole genome shotgun (WGS) entry which is preliminary data.</text>
</comment>
<gene>
    <name evidence="2" type="ORF">S01H1_44671</name>
</gene>
<sequence>MTYWAIIVLVVAALGVIYNVLEGTPMERVLHDVVIFLIGLGMLIRVRFKTKQAEKRDKEKESTD</sequence>
<reference evidence="2" key="1">
    <citation type="journal article" date="2014" name="Front. Microbiol.">
        <title>High frequency of phylogenetically diverse reductive dehalogenase-homologous genes in deep subseafloor sedimentary metagenomes.</title>
        <authorList>
            <person name="Kawai M."/>
            <person name="Futagami T."/>
            <person name="Toyoda A."/>
            <person name="Takaki Y."/>
            <person name="Nishi S."/>
            <person name="Hori S."/>
            <person name="Arai W."/>
            <person name="Tsubouchi T."/>
            <person name="Morono Y."/>
            <person name="Uchiyama I."/>
            <person name="Ito T."/>
            <person name="Fujiyama A."/>
            <person name="Inagaki F."/>
            <person name="Takami H."/>
        </authorList>
    </citation>
    <scope>NUCLEOTIDE SEQUENCE</scope>
    <source>
        <strain evidence="2">Expedition CK06-06</strain>
    </source>
</reference>
<dbReference type="EMBL" id="BARS01028505">
    <property type="protein sequence ID" value="GAG09262.1"/>
    <property type="molecule type" value="Genomic_DNA"/>
</dbReference>
<evidence type="ECO:0000256" key="1">
    <source>
        <dbReference type="SAM" id="Phobius"/>
    </source>
</evidence>
<keyword evidence="1" id="KW-0472">Membrane</keyword>
<organism evidence="2">
    <name type="scientific">marine sediment metagenome</name>
    <dbReference type="NCBI Taxonomy" id="412755"/>
    <lineage>
        <taxon>unclassified sequences</taxon>
        <taxon>metagenomes</taxon>
        <taxon>ecological metagenomes</taxon>
    </lineage>
</organism>